<dbReference type="InterPro" id="IPR054363">
    <property type="entry name" value="GH95_cat"/>
</dbReference>
<dbReference type="InterPro" id="IPR008928">
    <property type="entry name" value="6-hairpin_glycosidase_sf"/>
</dbReference>
<keyword evidence="5" id="KW-1185">Reference proteome</keyword>
<dbReference type="PANTHER" id="PTHR31084:SF0">
    <property type="entry name" value="ALPHA-L-FUCOSIDASE 2"/>
    <property type="match status" value="1"/>
</dbReference>
<dbReference type="Gene3D" id="1.50.10.10">
    <property type="match status" value="1"/>
</dbReference>
<dbReference type="EMBL" id="JAINZZ010000025">
    <property type="protein sequence ID" value="MBY8879938.1"/>
    <property type="molecule type" value="Genomic_DNA"/>
</dbReference>
<evidence type="ECO:0000256" key="1">
    <source>
        <dbReference type="SAM" id="SignalP"/>
    </source>
</evidence>
<dbReference type="Proteomes" id="UP000778578">
    <property type="component" value="Unassembled WGS sequence"/>
</dbReference>
<feature type="chain" id="PRO_5046938139" evidence="1">
    <location>
        <begin position="35"/>
        <end position="811"/>
    </location>
</feature>
<evidence type="ECO:0000313" key="4">
    <source>
        <dbReference type="EMBL" id="MBY8879938.1"/>
    </source>
</evidence>
<reference evidence="4 5" key="1">
    <citation type="submission" date="2021-08" db="EMBL/GenBank/DDBJ databases">
        <title>WGS of actinomycetes from Thailand.</title>
        <authorList>
            <person name="Thawai C."/>
        </authorList>
    </citation>
    <scope>NUCLEOTIDE SEQUENCE [LARGE SCALE GENOMIC DNA]</scope>
    <source>
        <strain evidence="4 5">PLK6-54</strain>
    </source>
</reference>
<dbReference type="InterPro" id="IPR012341">
    <property type="entry name" value="6hp_glycosidase-like_sf"/>
</dbReference>
<keyword evidence="1" id="KW-0732">Signal</keyword>
<dbReference type="Gene3D" id="2.60.40.1180">
    <property type="entry name" value="Golgi alpha-mannosidase II"/>
    <property type="match status" value="1"/>
</dbReference>
<feature type="signal peptide" evidence="1">
    <location>
        <begin position="1"/>
        <end position="34"/>
    </location>
</feature>
<evidence type="ECO:0000259" key="3">
    <source>
        <dbReference type="Pfam" id="PF22124"/>
    </source>
</evidence>
<dbReference type="RefSeq" id="WP_222964485.1">
    <property type="nucleotide sequence ID" value="NZ_JAINZZ010000025.1"/>
</dbReference>
<dbReference type="Gene3D" id="2.70.98.50">
    <property type="entry name" value="putative glycoside hydrolase family protein from bacillus halodurans"/>
    <property type="match status" value="1"/>
</dbReference>
<evidence type="ECO:0000259" key="2">
    <source>
        <dbReference type="Pfam" id="PF18961"/>
    </source>
</evidence>
<organism evidence="4 5">
    <name type="scientific">Actinacidiphila acidipaludis</name>
    <dbReference type="NCBI Taxonomy" id="2873382"/>
    <lineage>
        <taxon>Bacteria</taxon>
        <taxon>Bacillati</taxon>
        <taxon>Actinomycetota</taxon>
        <taxon>Actinomycetes</taxon>
        <taxon>Kitasatosporales</taxon>
        <taxon>Streptomycetaceae</taxon>
        <taxon>Actinacidiphila</taxon>
    </lineage>
</organism>
<feature type="domain" description="Glycosyl hydrolase family 95 catalytic" evidence="3">
    <location>
        <begin position="437"/>
        <end position="545"/>
    </location>
</feature>
<accession>A0ABS7Q9W0</accession>
<sequence>MAQGGWRIRRSSSTLLLVYSLAVALLGQSPAAGASAAATTAWRDGSFHVDVPAMVHSSDVVLGRPNTASAQAMPLGNGDLGAGVWDENGLTVQLNRADTLPDRLSPGQVVVPGLAKLTSAPDYRGRLDLYDGTFVQSGGGMTATTYVRADTDELVVDVTGADPDTAQTARLRLWQPRTPTASAGASIGTLAQTWQDNAQPGASGRTFGALAAITASGRDVRADVVDPLTVQVSVRPRPNGSFRVVVASPQWTGGDATATAQRLLAGSGGSSVLARTAAWWHEYWGGVGMMGLSSPDGSAQYLANLRTISLFAQAAERGTVRPGSQAGVADLFDSSGDTHSWDPASYWGWNLRMLVTADMGAGAYANNDGYFALYRDALPETLAWTAGEFPGSAGACTPETMRFNGVGVQVHLANGQWGAKPYLNCSSQGPANYNARTLSTGAEVALFVWQTYQATDDREFLRQNYPLMADWARFMLAYATTGADGHLHTSPSNAHETQWDVSDPTTDITAMTAVFPDVIQAARLLHRDQDLVTALSAALPKILPYPRTDAATMTQQLDPAADSTGQDVIGQSFQQAAKTHNEENLGLEPVWPYGVIGDSGPLSDLAKRTFADRPFVEHNDWSFDPIDAARLGFGDDMAKELVDLTETYQQRPSGLASFGATYQEPYAEQGAVVTTALQDALVQDYDGLLRVAPALPTGWNADATVFIQHRSKVDVQVRDGVPVTVAIEAGANVAQQVRNPWPGQSVEVVANGRTVVAPTSASRFTVPLRAGHAYLIERDGAPTLPFAPVTATPATAARTLGPVVIGLPKAG</sequence>
<comment type="caution">
    <text evidence="4">The sequence shown here is derived from an EMBL/GenBank/DDBJ whole genome shotgun (WGS) entry which is preliminary data.</text>
</comment>
<proteinExistence type="predicted"/>
<feature type="domain" description="DUF5703" evidence="2">
    <location>
        <begin position="67"/>
        <end position="178"/>
    </location>
</feature>
<protein>
    <submittedName>
        <fullName evidence="4">DUF5703 domain-containing protein</fullName>
    </submittedName>
</protein>
<dbReference type="InterPro" id="IPR013780">
    <property type="entry name" value="Glyco_hydro_b"/>
</dbReference>
<dbReference type="Pfam" id="PF18961">
    <property type="entry name" value="DUF5703_N"/>
    <property type="match status" value="1"/>
</dbReference>
<gene>
    <name evidence="4" type="ORF">K7862_20210</name>
</gene>
<evidence type="ECO:0000313" key="5">
    <source>
        <dbReference type="Proteomes" id="UP000778578"/>
    </source>
</evidence>
<name>A0ABS7Q9W0_9ACTN</name>
<dbReference type="PANTHER" id="PTHR31084">
    <property type="entry name" value="ALPHA-L-FUCOSIDASE 2"/>
    <property type="match status" value="1"/>
</dbReference>
<dbReference type="InterPro" id="IPR043757">
    <property type="entry name" value="DUF5703_N"/>
</dbReference>
<dbReference type="SUPFAM" id="SSF48208">
    <property type="entry name" value="Six-hairpin glycosidases"/>
    <property type="match status" value="1"/>
</dbReference>
<dbReference type="Pfam" id="PF22124">
    <property type="entry name" value="Glyco_hydro_95_cat"/>
    <property type="match status" value="1"/>
</dbReference>